<dbReference type="PRINTS" id="PR00035">
    <property type="entry name" value="HTHGNTR"/>
</dbReference>
<keyword evidence="2" id="KW-0238">DNA-binding</keyword>
<dbReference type="CDD" id="cd07377">
    <property type="entry name" value="WHTH_GntR"/>
    <property type="match status" value="1"/>
</dbReference>
<dbReference type="SMART" id="SM00345">
    <property type="entry name" value="HTH_GNTR"/>
    <property type="match status" value="1"/>
</dbReference>
<dbReference type="SMART" id="SM00866">
    <property type="entry name" value="UTRA"/>
    <property type="match status" value="1"/>
</dbReference>
<keyword evidence="1" id="KW-0805">Transcription regulation</keyword>
<dbReference type="Pfam" id="PF00392">
    <property type="entry name" value="GntR"/>
    <property type="match status" value="1"/>
</dbReference>
<dbReference type="EMBL" id="WEGK01000016">
    <property type="protein sequence ID" value="MQY22999.1"/>
    <property type="molecule type" value="Genomic_DNA"/>
</dbReference>
<name>A0A7K0DBK6_9NOCA</name>
<dbReference type="InterPro" id="IPR036388">
    <property type="entry name" value="WH-like_DNA-bd_sf"/>
</dbReference>
<gene>
    <name evidence="5" type="ORF">NRB20_61240</name>
</gene>
<dbReference type="InterPro" id="IPR011663">
    <property type="entry name" value="UTRA"/>
</dbReference>
<dbReference type="Gene3D" id="3.40.1410.10">
    <property type="entry name" value="Chorismate lyase-like"/>
    <property type="match status" value="1"/>
</dbReference>
<evidence type="ECO:0000259" key="4">
    <source>
        <dbReference type="PROSITE" id="PS50949"/>
    </source>
</evidence>
<dbReference type="SUPFAM" id="SSF64288">
    <property type="entry name" value="Chorismate lyase-like"/>
    <property type="match status" value="1"/>
</dbReference>
<keyword evidence="6" id="KW-1185">Reference proteome</keyword>
<evidence type="ECO:0000256" key="1">
    <source>
        <dbReference type="ARBA" id="ARBA00023015"/>
    </source>
</evidence>
<evidence type="ECO:0000313" key="5">
    <source>
        <dbReference type="EMBL" id="MQY22999.1"/>
    </source>
</evidence>
<accession>A0A7K0DBK6</accession>
<dbReference type="GO" id="GO:0045892">
    <property type="term" value="P:negative regulation of DNA-templated transcription"/>
    <property type="evidence" value="ECO:0007669"/>
    <property type="project" value="TreeGrafter"/>
</dbReference>
<dbReference type="PROSITE" id="PS50949">
    <property type="entry name" value="HTH_GNTR"/>
    <property type="match status" value="1"/>
</dbReference>
<dbReference type="AlphaFoldDB" id="A0A7K0DBK6"/>
<proteinExistence type="predicted"/>
<dbReference type="SUPFAM" id="SSF46785">
    <property type="entry name" value="Winged helix' DNA-binding domain"/>
    <property type="match status" value="1"/>
</dbReference>
<comment type="caution">
    <text evidence="5">The sequence shown here is derived from an EMBL/GenBank/DDBJ whole genome shotgun (WGS) entry which is preliminary data.</text>
</comment>
<keyword evidence="3" id="KW-0804">Transcription</keyword>
<dbReference type="Gene3D" id="1.10.10.10">
    <property type="entry name" value="Winged helix-like DNA-binding domain superfamily/Winged helix DNA-binding domain"/>
    <property type="match status" value="1"/>
</dbReference>
<organism evidence="5 6">
    <name type="scientific">Nocardia macrotermitis</name>
    <dbReference type="NCBI Taxonomy" id="2585198"/>
    <lineage>
        <taxon>Bacteria</taxon>
        <taxon>Bacillati</taxon>
        <taxon>Actinomycetota</taxon>
        <taxon>Actinomycetes</taxon>
        <taxon>Mycobacteriales</taxon>
        <taxon>Nocardiaceae</taxon>
        <taxon>Nocardia</taxon>
    </lineage>
</organism>
<reference evidence="5 6" key="1">
    <citation type="submission" date="2019-10" db="EMBL/GenBank/DDBJ databases">
        <title>Nocardia macrotermitis sp. nov. and Nocardia aurantia sp. nov., isolated from the gut of fungus growing-termite Macrotermes natalensis.</title>
        <authorList>
            <person name="Benndorf R."/>
            <person name="Schwitalla J."/>
            <person name="Martin K."/>
            <person name="De Beer W."/>
            <person name="Kaster A.-K."/>
            <person name="Vollmers J."/>
            <person name="Poulsen M."/>
            <person name="Beemelmanns C."/>
        </authorList>
    </citation>
    <scope>NUCLEOTIDE SEQUENCE [LARGE SCALE GENOMIC DNA]</scope>
    <source>
        <strain evidence="5 6">RB20</strain>
    </source>
</reference>
<dbReference type="InterPro" id="IPR000524">
    <property type="entry name" value="Tscrpt_reg_HTH_GntR"/>
</dbReference>
<dbReference type="PANTHER" id="PTHR44846:SF17">
    <property type="entry name" value="GNTR-FAMILY TRANSCRIPTIONAL REGULATOR"/>
    <property type="match status" value="1"/>
</dbReference>
<dbReference type="InterPro" id="IPR050679">
    <property type="entry name" value="Bact_HTH_transcr_reg"/>
</dbReference>
<dbReference type="RefSeq" id="WP_153414795.1">
    <property type="nucleotide sequence ID" value="NZ_WEGK01000016.1"/>
</dbReference>
<feature type="domain" description="HTH gntR-type" evidence="4">
    <location>
        <begin position="8"/>
        <end position="76"/>
    </location>
</feature>
<dbReference type="PANTHER" id="PTHR44846">
    <property type="entry name" value="MANNOSYL-D-GLYCERATE TRANSPORT/METABOLISM SYSTEM REPRESSOR MNGR-RELATED"/>
    <property type="match status" value="1"/>
</dbReference>
<dbReference type="InterPro" id="IPR028978">
    <property type="entry name" value="Chorismate_lyase_/UTRA_dom_sf"/>
</dbReference>
<dbReference type="GO" id="GO:0003700">
    <property type="term" value="F:DNA-binding transcription factor activity"/>
    <property type="evidence" value="ECO:0007669"/>
    <property type="project" value="InterPro"/>
</dbReference>
<dbReference type="Pfam" id="PF07702">
    <property type="entry name" value="UTRA"/>
    <property type="match status" value="1"/>
</dbReference>
<sequence>MSEIKEVPAKYLQIAGFLRDQIIRGDLQPGDEVPSERRLAELYSVARPTASRALEVLRRERLVEARQGAGTFVRSANAAPRARERLERAVELGSMYSDSEDCTFPFVGIVDGPAYVTDALNLPAGSRVVRRQRIISNPTGPVEFSTSWFPAALADLAPKLLVTSRVGGGTLGYLARYTDIRPTYARDQVCARLGTAEEVAALHLPENSAVLVYWLVACDSNDVPVEFDEGIYPPERFAFRQEFPVTL</sequence>
<dbReference type="InterPro" id="IPR036390">
    <property type="entry name" value="WH_DNA-bd_sf"/>
</dbReference>
<evidence type="ECO:0000313" key="6">
    <source>
        <dbReference type="Proteomes" id="UP000438448"/>
    </source>
</evidence>
<dbReference type="OrthoDB" id="9802328at2"/>
<dbReference type="GO" id="GO:0003677">
    <property type="term" value="F:DNA binding"/>
    <property type="evidence" value="ECO:0007669"/>
    <property type="project" value="UniProtKB-KW"/>
</dbReference>
<dbReference type="Proteomes" id="UP000438448">
    <property type="component" value="Unassembled WGS sequence"/>
</dbReference>
<evidence type="ECO:0000256" key="2">
    <source>
        <dbReference type="ARBA" id="ARBA00023125"/>
    </source>
</evidence>
<evidence type="ECO:0000256" key="3">
    <source>
        <dbReference type="ARBA" id="ARBA00023163"/>
    </source>
</evidence>
<protein>
    <recommendedName>
        <fullName evidence="4">HTH gntR-type domain-containing protein</fullName>
    </recommendedName>
</protein>